<protein>
    <recommendedName>
        <fullName evidence="12">Peptidase S53 domain-containing protein</fullName>
    </recommendedName>
</protein>
<evidence type="ECO:0000256" key="5">
    <source>
        <dbReference type="ARBA" id="ARBA00022801"/>
    </source>
</evidence>
<dbReference type="CDD" id="cd11377">
    <property type="entry name" value="Pro-peptidase_S53"/>
    <property type="match status" value="1"/>
</dbReference>
<keyword evidence="11" id="KW-0732">Signal</keyword>
<dbReference type="RefSeq" id="XP_016217590.1">
    <property type="nucleotide sequence ID" value="XM_016354578.1"/>
</dbReference>
<evidence type="ECO:0000256" key="7">
    <source>
        <dbReference type="ARBA" id="ARBA00022837"/>
    </source>
</evidence>
<dbReference type="InterPro" id="IPR036852">
    <property type="entry name" value="Peptidase_S8/S53_dom_sf"/>
</dbReference>
<dbReference type="GO" id="GO:0046872">
    <property type="term" value="F:metal ion binding"/>
    <property type="evidence" value="ECO:0007669"/>
    <property type="project" value="UniProtKB-KW"/>
</dbReference>
<dbReference type="PANTHER" id="PTHR14218">
    <property type="entry name" value="PROTEASE S8 TRIPEPTIDYL PEPTIDASE I CLN2"/>
    <property type="match status" value="1"/>
</dbReference>
<feature type="active site" description="Charge relay system" evidence="9">
    <location>
        <position position="600"/>
    </location>
</feature>
<organism evidence="13 14">
    <name type="scientific">Verruconis gallopava</name>
    <dbReference type="NCBI Taxonomy" id="253628"/>
    <lineage>
        <taxon>Eukaryota</taxon>
        <taxon>Fungi</taxon>
        <taxon>Dikarya</taxon>
        <taxon>Ascomycota</taxon>
        <taxon>Pezizomycotina</taxon>
        <taxon>Dothideomycetes</taxon>
        <taxon>Pleosporomycetidae</taxon>
        <taxon>Venturiales</taxon>
        <taxon>Sympoventuriaceae</taxon>
        <taxon>Verruconis</taxon>
    </lineage>
</organism>
<dbReference type="GO" id="GO:0006508">
    <property type="term" value="P:proteolysis"/>
    <property type="evidence" value="ECO:0007669"/>
    <property type="project" value="UniProtKB-KW"/>
</dbReference>
<dbReference type="SUPFAM" id="SSF52743">
    <property type="entry name" value="Subtilisin-like"/>
    <property type="match status" value="1"/>
</dbReference>
<dbReference type="InParanoid" id="A0A0D1XY27"/>
<keyword evidence="4" id="KW-0479">Metal-binding</keyword>
<dbReference type="GO" id="GO:0004252">
    <property type="term" value="F:serine-type endopeptidase activity"/>
    <property type="evidence" value="ECO:0007669"/>
    <property type="project" value="UniProtKB-UniRule"/>
</dbReference>
<evidence type="ECO:0000256" key="2">
    <source>
        <dbReference type="ARBA" id="ARBA00004239"/>
    </source>
</evidence>
<sequence length="637" mass="70280">MTLVRWSSVILIAGFIVSTLAGPVHYPNHVLHEKRTQTPPLWLRRQRLHKDEIIPVKIGLRQQNLERADEFMYDVSHPKSLKYGKHWTPKMVAETFAPRSENREAVQDIVAVKQWLVESGIENERIRTSLGMNWLSFNASIDEAERLFKAKYYMFEHMHTGTPHVACHEYHLPAHVAKLIDFVTPSVHFDAKIKRSDFQRRTRSLPNLRRRSPFSIDDITNDKASTGKSDAANVGSEQGVGPKQGATLADSDVLDQNQLENCDRQITPNCLRALYGFSSPKSAQSQNLMGVVEYAPQSYVPEDLDKFFSNFSKNLVGQRPILASIDGGQLLPNRSFEFNGEADLDLQVAMTLIAPVKTQLYQVGDEIEGASFNNFLDAIDGSYCTFEGGDDPSADAIYPDPPDGYIGPANCGGFKPTKVISTSFGYNEADLTEKYVRRQCAEYMKLALQGITVLYSSGDYGVAGNLGQCIDPVSGNYTKPNANNGVFNPSFPSGCPWVTSVGATQVSNGTNIVRVIASNTQPEVACETVIRSGGGFSNVFEIPDYQASTVHSWFQEHPPPYSGSVFNNSMRTRGYPDVSTNGANYVVAVDGSFTLVYGTSASAPAFGSMITLINNERMKAGKSSVGFLNQVLYEHPE</sequence>
<dbReference type="Gene3D" id="3.40.50.200">
    <property type="entry name" value="Peptidase S8/S53 domain"/>
    <property type="match status" value="1"/>
</dbReference>
<feature type="active site" description="Charge relay system" evidence="9">
    <location>
        <position position="341"/>
    </location>
</feature>
<accession>A0A0D1XY27</accession>
<keyword evidence="5 9" id="KW-0378">Hydrolase</keyword>
<dbReference type="GeneID" id="27309625"/>
<dbReference type="InterPro" id="IPR050819">
    <property type="entry name" value="Tripeptidyl-peptidase_I"/>
</dbReference>
<dbReference type="STRING" id="253628.A0A0D1XY27"/>
<dbReference type="GO" id="GO:0005576">
    <property type="term" value="C:extracellular region"/>
    <property type="evidence" value="ECO:0007669"/>
    <property type="project" value="UniProtKB-SubCell"/>
</dbReference>
<proteinExistence type="predicted"/>
<dbReference type="PANTHER" id="PTHR14218:SF19">
    <property type="entry name" value="SERINE PROTEASE AORO, PUTATIVE (AFU_ORTHOLOGUE AFUA_6G10250)-RELATED"/>
    <property type="match status" value="1"/>
</dbReference>
<evidence type="ECO:0000313" key="13">
    <source>
        <dbReference type="EMBL" id="KIW07721.1"/>
    </source>
</evidence>
<evidence type="ECO:0000256" key="9">
    <source>
        <dbReference type="PROSITE-ProRule" id="PRU01032"/>
    </source>
</evidence>
<evidence type="ECO:0000256" key="6">
    <source>
        <dbReference type="ARBA" id="ARBA00022825"/>
    </source>
</evidence>
<evidence type="ECO:0000259" key="12">
    <source>
        <dbReference type="PROSITE" id="PS51695"/>
    </source>
</evidence>
<dbReference type="SUPFAM" id="SSF54897">
    <property type="entry name" value="Protease propeptides/inhibitors"/>
    <property type="match status" value="1"/>
</dbReference>
<feature type="active site" description="Charge relay system" evidence="9">
    <location>
        <position position="345"/>
    </location>
</feature>
<comment type="caution">
    <text evidence="9">Lacks conserved residue(s) required for the propagation of feature annotation.</text>
</comment>
<evidence type="ECO:0000256" key="11">
    <source>
        <dbReference type="SAM" id="SignalP"/>
    </source>
</evidence>
<dbReference type="AlphaFoldDB" id="A0A0D1XY27"/>
<dbReference type="PROSITE" id="PS51695">
    <property type="entry name" value="SEDOLISIN"/>
    <property type="match status" value="1"/>
</dbReference>
<feature type="region of interest" description="Disordered" evidence="10">
    <location>
        <begin position="211"/>
        <end position="247"/>
    </location>
</feature>
<feature type="domain" description="Peptidase S53" evidence="12">
    <location>
        <begin position="265"/>
        <end position="637"/>
    </location>
</feature>
<dbReference type="InterPro" id="IPR015366">
    <property type="entry name" value="S53_propep"/>
</dbReference>
<dbReference type="VEuPathDB" id="FungiDB:PV09_01652"/>
<dbReference type="GO" id="GO:0008240">
    <property type="term" value="F:tripeptidyl-peptidase activity"/>
    <property type="evidence" value="ECO:0007669"/>
    <property type="project" value="TreeGrafter"/>
</dbReference>
<evidence type="ECO:0000256" key="1">
    <source>
        <dbReference type="ARBA" id="ARBA00001913"/>
    </source>
</evidence>
<reference evidence="13 14" key="1">
    <citation type="submission" date="2015-01" db="EMBL/GenBank/DDBJ databases">
        <title>The Genome Sequence of Ochroconis gallopava CBS43764.</title>
        <authorList>
            <consortium name="The Broad Institute Genomics Platform"/>
            <person name="Cuomo C."/>
            <person name="de Hoog S."/>
            <person name="Gorbushina A."/>
            <person name="Stielow B."/>
            <person name="Teixiera M."/>
            <person name="Abouelleil A."/>
            <person name="Chapman S.B."/>
            <person name="Priest M."/>
            <person name="Young S.K."/>
            <person name="Wortman J."/>
            <person name="Nusbaum C."/>
            <person name="Birren B."/>
        </authorList>
    </citation>
    <scope>NUCLEOTIDE SEQUENCE [LARGE SCALE GENOMIC DNA]</scope>
    <source>
        <strain evidence="13 14">CBS 43764</strain>
    </source>
</reference>
<evidence type="ECO:0000256" key="3">
    <source>
        <dbReference type="ARBA" id="ARBA00022670"/>
    </source>
</evidence>
<keyword evidence="7" id="KW-0106">Calcium</keyword>
<evidence type="ECO:0000256" key="4">
    <source>
        <dbReference type="ARBA" id="ARBA00022723"/>
    </source>
</evidence>
<dbReference type="Pfam" id="PF09286">
    <property type="entry name" value="Pro-kuma_activ"/>
    <property type="match status" value="1"/>
</dbReference>
<keyword evidence="8" id="KW-0865">Zymogen</keyword>
<dbReference type="OrthoDB" id="409122at2759"/>
<keyword evidence="14" id="KW-1185">Reference proteome</keyword>
<comment type="cofactor">
    <cofactor evidence="1">
        <name>Ca(2+)</name>
        <dbReference type="ChEBI" id="CHEBI:29108"/>
    </cofactor>
</comment>
<dbReference type="Proteomes" id="UP000053259">
    <property type="component" value="Unassembled WGS sequence"/>
</dbReference>
<evidence type="ECO:0000256" key="10">
    <source>
        <dbReference type="SAM" id="MobiDB-lite"/>
    </source>
</evidence>
<dbReference type="SMART" id="SM00944">
    <property type="entry name" value="Pro-kuma_activ"/>
    <property type="match status" value="1"/>
</dbReference>
<dbReference type="CDD" id="cd04056">
    <property type="entry name" value="Peptidases_S53"/>
    <property type="match status" value="1"/>
</dbReference>
<gene>
    <name evidence="13" type="ORF">PV09_01652</name>
</gene>
<dbReference type="InterPro" id="IPR030400">
    <property type="entry name" value="Sedolisin_dom"/>
</dbReference>
<keyword evidence="6 9" id="KW-0720">Serine protease</keyword>
<dbReference type="EMBL" id="KN847532">
    <property type="protein sequence ID" value="KIW07721.1"/>
    <property type="molecule type" value="Genomic_DNA"/>
</dbReference>
<dbReference type="MEROPS" id="S53.007"/>
<comment type="subcellular location">
    <subcellularLocation>
        <location evidence="2">Secreted</location>
        <location evidence="2">Extracellular space</location>
    </subcellularLocation>
</comment>
<dbReference type="HOGENOM" id="CLU_013783_4_0_1"/>
<name>A0A0D1XY27_9PEZI</name>
<feature type="chain" id="PRO_5002236587" description="Peptidase S53 domain-containing protein" evidence="11">
    <location>
        <begin position="22"/>
        <end position="637"/>
    </location>
</feature>
<keyword evidence="3 9" id="KW-0645">Protease</keyword>
<feature type="signal peptide" evidence="11">
    <location>
        <begin position="1"/>
        <end position="21"/>
    </location>
</feature>
<evidence type="ECO:0000256" key="8">
    <source>
        <dbReference type="ARBA" id="ARBA00023145"/>
    </source>
</evidence>
<evidence type="ECO:0000313" key="14">
    <source>
        <dbReference type="Proteomes" id="UP000053259"/>
    </source>
</evidence>